<gene>
    <name evidence="9" type="ORF">J2Z79_001998</name>
</gene>
<comment type="caution">
    <text evidence="9">The sequence shown here is derived from an EMBL/GenBank/DDBJ whole genome shotgun (WGS) entry which is preliminary data.</text>
</comment>
<dbReference type="Pfam" id="PF00441">
    <property type="entry name" value="Acyl-CoA_dh_1"/>
    <property type="match status" value="1"/>
</dbReference>
<dbReference type="PROSITE" id="PS00072">
    <property type="entry name" value="ACYL_COA_DH_1"/>
    <property type="match status" value="1"/>
</dbReference>
<dbReference type="InterPro" id="IPR037069">
    <property type="entry name" value="AcylCoA_DH/ox_N_sf"/>
</dbReference>
<evidence type="ECO:0000313" key="9">
    <source>
        <dbReference type="EMBL" id="MBP2018583.1"/>
    </source>
</evidence>
<feature type="domain" description="Acyl-CoA oxidase/dehydrogenase middle" evidence="7">
    <location>
        <begin position="124"/>
        <end position="218"/>
    </location>
</feature>
<keyword evidence="3 5" id="KW-0285">Flavoprotein</keyword>
<comment type="similarity">
    <text evidence="2 5">Belongs to the acyl-CoA dehydrogenase family.</text>
</comment>
<dbReference type="SUPFAM" id="SSF56645">
    <property type="entry name" value="Acyl-CoA dehydrogenase NM domain-like"/>
    <property type="match status" value="1"/>
</dbReference>
<keyword evidence="5" id="KW-0560">Oxidoreductase</keyword>
<feature type="domain" description="Acyl-CoA dehydrogenase/oxidase C-terminal" evidence="6">
    <location>
        <begin position="238"/>
        <end position="378"/>
    </location>
</feature>
<dbReference type="Proteomes" id="UP001519289">
    <property type="component" value="Unassembled WGS sequence"/>
</dbReference>
<accession>A0ABS4JSS4</accession>
<evidence type="ECO:0000256" key="1">
    <source>
        <dbReference type="ARBA" id="ARBA00001974"/>
    </source>
</evidence>
<evidence type="ECO:0000256" key="2">
    <source>
        <dbReference type="ARBA" id="ARBA00009347"/>
    </source>
</evidence>
<dbReference type="RefSeq" id="WP_209466712.1">
    <property type="nucleotide sequence ID" value="NZ_JAGGLG010000015.1"/>
</dbReference>
<dbReference type="InterPro" id="IPR006089">
    <property type="entry name" value="Acyl-CoA_DH_CS"/>
</dbReference>
<feature type="domain" description="Acyl-CoA dehydrogenase/oxidase N-terminal" evidence="8">
    <location>
        <begin position="7"/>
        <end position="118"/>
    </location>
</feature>
<name>A0ABS4JSS4_9FIRM</name>
<dbReference type="SUPFAM" id="SSF47203">
    <property type="entry name" value="Acyl-CoA dehydrogenase C-terminal domain-like"/>
    <property type="match status" value="1"/>
</dbReference>
<proteinExistence type="inferred from homology"/>
<dbReference type="InterPro" id="IPR013786">
    <property type="entry name" value="AcylCoA_DH/ox_N"/>
</dbReference>
<dbReference type="InterPro" id="IPR009100">
    <property type="entry name" value="AcylCoA_DH/oxidase_NM_dom_sf"/>
</dbReference>
<dbReference type="PANTHER" id="PTHR43884">
    <property type="entry name" value="ACYL-COA DEHYDROGENASE"/>
    <property type="match status" value="1"/>
</dbReference>
<evidence type="ECO:0000313" key="10">
    <source>
        <dbReference type="Proteomes" id="UP001519289"/>
    </source>
</evidence>
<reference evidence="9 10" key="1">
    <citation type="submission" date="2021-03" db="EMBL/GenBank/DDBJ databases">
        <title>Genomic Encyclopedia of Type Strains, Phase IV (KMG-IV): sequencing the most valuable type-strain genomes for metagenomic binning, comparative biology and taxonomic classification.</title>
        <authorList>
            <person name="Goeker M."/>
        </authorList>
    </citation>
    <scope>NUCLEOTIDE SEQUENCE [LARGE SCALE GENOMIC DNA]</scope>
    <source>
        <strain evidence="9 10">DSM 27138</strain>
    </source>
</reference>
<evidence type="ECO:0000259" key="6">
    <source>
        <dbReference type="Pfam" id="PF00441"/>
    </source>
</evidence>
<dbReference type="EMBL" id="JAGGLG010000015">
    <property type="protein sequence ID" value="MBP2018583.1"/>
    <property type="molecule type" value="Genomic_DNA"/>
</dbReference>
<dbReference type="Gene3D" id="1.10.540.10">
    <property type="entry name" value="Acyl-CoA dehydrogenase/oxidase, N-terminal domain"/>
    <property type="match status" value="1"/>
</dbReference>
<evidence type="ECO:0000256" key="4">
    <source>
        <dbReference type="ARBA" id="ARBA00022827"/>
    </source>
</evidence>
<dbReference type="InterPro" id="IPR006091">
    <property type="entry name" value="Acyl-CoA_Oxase/DH_mid-dom"/>
</dbReference>
<protein>
    <submittedName>
        <fullName evidence="9">Alkylation response protein AidB-like acyl-CoA dehydrogenase</fullName>
    </submittedName>
</protein>
<keyword evidence="10" id="KW-1185">Reference proteome</keyword>
<evidence type="ECO:0000259" key="7">
    <source>
        <dbReference type="Pfam" id="PF02770"/>
    </source>
</evidence>
<sequence length="411" mass="45504">MFDFLLTAEQRAVRDEAREFVRSIDPQLLIDMDEDKVQYPRSFVEEAAARNLLGLRFAPEWGGRGLQWTTELAVIEEIGVLGSALGCLYSLPSIVGEAIYRFGTPDQKERYLLPTLQGKKFTAEGLTEPRGGSDFFGATTTAVRKGDHYVLNGQKRFVVGAEGADYFLVYARTDPNGPPHESMSVFLVDRGSGVHVAHLYGLMGGRGGGAGRVVFRDVIVPVENRIGEENGAAQIFYQMMVPERLTSAAGAIGIARAALEVAAVYSTRRKAFGRKIKDFQGVNFKVAESITKLDAARALVYAAGAAEDSGQPPELVRRLVSEAKKFATDAAWEVTNHAMQIMGGIGYTNVFPVERLVREARLTQIWTGTNEIMNLVIQHEYYKELKNRERRGRDVERDARGAALEEEKVYE</sequence>
<comment type="cofactor">
    <cofactor evidence="1 5">
        <name>FAD</name>
        <dbReference type="ChEBI" id="CHEBI:57692"/>
    </cofactor>
</comment>
<dbReference type="PANTHER" id="PTHR43884:SF12">
    <property type="entry name" value="ISOVALERYL-COA DEHYDROGENASE, MITOCHONDRIAL-RELATED"/>
    <property type="match status" value="1"/>
</dbReference>
<evidence type="ECO:0000259" key="8">
    <source>
        <dbReference type="Pfam" id="PF02771"/>
    </source>
</evidence>
<dbReference type="InterPro" id="IPR009075">
    <property type="entry name" value="AcylCo_DH/oxidase_C"/>
</dbReference>
<organism evidence="9 10">
    <name type="scientific">Symbiobacterium terraclitae</name>
    <dbReference type="NCBI Taxonomy" id="557451"/>
    <lineage>
        <taxon>Bacteria</taxon>
        <taxon>Bacillati</taxon>
        <taxon>Bacillota</taxon>
        <taxon>Clostridia</taxon>
        <taxon>Eubacteriales</taxon>
        <taxon>Symbiobacteriaceae</taxon>
        <taxon>Symbiobacterium</taxon>
    </lineage>
</organism>
<dbReference type="InterPro" id="IPR036250">
    <property type="entry name" value="AcylCo_DH-like_C"/>
</dbReference>
<evidence type="ECO:0000256" key="3">
    <source>
        <dbReference type="ARBA" id="ARBA00022630"/>
    </source>
</evidence>
<dbReference type="InterPro" id="IPR046373">
    <property type="entry name" value="Acyl-CoA_Oxase/DH_mid-dom_sf"/>
</dbReference>
<dbReference type="Pfam" id="PF02771">
    <property type="entry name" value="Acyl-CoA_dh_N"/>
    <property type="match status" value="1"/>
</dbReference>
<dbReference type="Gene3D" id="1.20.140.10">
    <property type="entry name" value="Butyryl-CoA Dehydrogenase, subunit A, domain 3"/>
    <property type="match status" value="1"/>
</dbReference>
<dbReference type="Pfam" id="PF02770">
    <property type="entry name" value="Acyl-CoA_dh_M"/>
    <property type="match status" value="1"/>
</dbReference>
<dbReference type="Gene3D" id="2.40.110.10">
    <property type="entry name" value="Butyryl-CoA Dehydrogenase, subunit A, domain 2"/>
    <property type="match status" value="1"/>
</dbReference>
<keyword evidence="4 5" id="KW-0274">FAD</keyword>
<evidence type="ECO:0000256" key="5">
    <source>
        <dbReference type="RuleBase" id="RU362125"/>
    </source>
</evidence>